<dbReference type="GO" id="GO:0016787">
    <property type="term" value="F:hydrolase activity"/>
    <property type="evidence" value="ECO:0007669"/>
    <property type="project" value="UniProtKB-KW"/>
</dbReference>
<organism evidence="3">
    <name type="scientific">marine metagenome</name>
    <dbReference type="NCBI Taxonomy" id="408172"/>
    <lineage>
        <taxon>unclassified sequences</taxon>
        <taxon>metagenomes</taxon>
        <taxon>ecological metagenomes</taxon>
    </lineage>
</organism>
<gene>
    <name evidence="3" type="ORF">METZ01_LOCUS473481</name>
</gene>
<dbReference type="SUPFAM" id="SSF53474">
    <property type="entry name" value="alpha/beta-Hydrolases"/>
    <property type="match status" value="1"/>
</dbReference>
<proteinExistence type="predicted"/>
<evidence type="ECO:0000256" key="1">
    <source>
        <dbReference type="ARBA" id="ARBA00022801"/>
    </source>
</evidence>
<protein>
    <recommendedName>
        <fullName evidence="2">BD-FAE-like domain-containing protein</fullName>
    </recommendedName>
</protein>
<dbReference type="InterPro" id="IPR029058">
    <property type="entry name" value="AB_hydrolase_fold"/>
</dbReference>
<accession>A0A383BKG1</accession>
<feature type="non-terminal residue" evidence="3">
    <location>
        <position position="157"/>
    </location>
</feature>
<keyword evidence="1" id="KW-0378">Hydrolase</keyword>
<sequence>MRNLLSIACCLCVTFALKAFEFDKDVVYTKVGEKELKLDIMYTKGAKMRPLVICIHGGGWMGGHRSMYHSRMRKLAEHGYATASVEYRFAPKTIWPGQMEDIQTAHRFLIKNVERYGIDPERIAVWGESAGGHLALMLGLMPTEKGEALRLRGVVNY</sequence>
<reference evidence="3" key="1">
    <citation type="submission" date="2018-05" db="EMBL/GenBank/DDBJ databases">
        <authorList>
            <person name="Lanie J.A."/>
            <person name="Ng W.-L."/>
            <person name="Kazmierczak K.M."/>
            <person name="Andrzejewski T.M."/>
            <person name="Davidsen T.M."/>
            <person name="Wayne K.J."/>
            <person name="Tettelin H."/>
            <person name="Glass J.I."/>
            <person name="Rusch D."/>
            <person name="Podicherti R."/>
            <person name="Tsui H.-C.T."/>
            <person name="Winkler M.E."/>
        </authorList>
    </citation>
    <scope>NUCLEOTIDE SEQUENCE</scope>
</reference>
<feature type="domain" description="BD-FAE-like" evidence="2">
    <location>
        <begin position="38"/>
        <end position="143"/>
    </location>
</feature>
<dbReference type="PANTHER" id="PTHR48081">
    <property type="entry name" value="AB HYDROLASE SUPERFAMILY PROTEIN C4A8.06C"/>
    <property type="match status" value="1"/>
</dbReference>
<dbReference type="Gene3D" id="3.40.50.1820">
    <property type="entry name" value="alpha/beta hydrolase"/>
    <property type="match status" value="1"/>
</dbReference>
<dbReference type="AlphaFoldDB" id="A0A383BKG1"/>
<dbReference type="InterPro" id="IPR049492">
    <property type="entry name" value="BD-FAE-like_dom"/>
</dbReference>
<dbReference type="EMBL" id="UINC01201334">
    <property type="protein sequence ID" value="SVE20627.1"/>
    <property type="molecule type" value="Genomic_DNA"/>
</dbReference>
<evidence type="ECO:0000313" key="3">
    <source>
        <dbReference type="EMBL" id="SVE20627.1"/>
    </source>
</evidence>
<evidence type="ECO:0000259" key="2">
    <source>
        <dbReference type="Pfam" id="PF20434"/>
    </source>
</evidence>
<name>A0A383BKG1_9ZZZZ</name>
<dbReference type="InterPro" id="IPR050300">
    <property type="entry name" value="GDXG_lipolytic_enzyme"/>
</dbReference>
<dbReference type="Pfam" id="PF20434">
    <property type="entry name" value="BD-FAE"/>
    <property type="match status" value="1"/>
</dbReference>